<dbReference type="GO" id="GO:0030117">
    <property type="term" value="C:membrane coat"/>
    <property type="evidence" value="ECO:0007669"/>
    <property type="project" value="InterPro"/>
</dbReference>
<accession>A0A3S5C871</accession>
<dbReference type="InterPro" id="IPR006692">
    <property type="entry name" value="Beta-prop_COPA/B_2nd"/>
</dbReference>
<dbReference type="Proteomes" id="UP000784294">
    <property type="component" value="Unassembled WGS sequence"/>
</dbReference>
<evidence type="ECO:0000259" key="1">
    <source>
        <dbReference type="Pfam" id="PF04053"/>
    </source>
</evidence>
<keyword evidence="3" id="KW-1185">Reference proteome</keyword>
<gene>
    <name evidence="2" type="ORF">PXEA_LOCUS35118</name>
</gene>
<dbReference type="OrthoDB" id="10261470at2759"/>
<sequence>MSRPQLGDTVTGASTTNLGSNSSNGICLYDLYMLPTEGSGHPEQADPRSGQGSAAVWVGRNKFAVLEATGTISIKNLQNERIKKVEMPGVDHIFSAGHGNVLIRDPNGISLCDITNKRILATMKNAKFIRHAVWSPDGQYVALFSKLYLYLCDRQLDVKATIHETVRIKSGAWEEHSAFIYTTSNHIKYTLING</sequence>
<dbReference type="EMBL" id="CAAALY010270519">
    <property type="protein sequence ID" value="VEL41678.1"/>
    <property type="molecule type" value="Genomic_DNA"/>
</dbReference>
<proteinExistence type="predicted"/>
<protein>
    <recommendedName>
        <fullName evidence="1">COPA/B second beta-propeller domain-containing protein</fullName>
    </recommendedName>
</protein>
<evidence type="ECO:0000313" key="2">
    <source>
        <dbReference type="EMBL" id="VEL41678.1"/>
    </source>
</evidence>
<feature type="domain" description="COPA/B second beta-propeller" evidence="1">
    <location>
        <begin position="43"/>
        <end position="194"/>
    </location>
</feature>
<comment type="caution">
    <text evidence="2">The sequence shown here is derived from an EMBL/GenBank/DDBJ whole genome shotgun (WGS) entry which is preliminary data.</text>
</comment>
<dbReference type="SUPFAM" id="SSF82171">
    <property type="entry name" value="DPP6 N-terminal domain-like"/>
    <property type="match status" value="1"/>
</dbReference>
<reference evidence="2" key="1">
    <citation type="submission" date="2018-11" db="EMBL/GenBank/DDBJ databases">
        <authorList>
            <consortium name="Pathogen Informatics"/>
        </authorList>
    </citation>
    <scope>NUCLEOTIDE SEQUENCE</scope>
</reference>
<organism evidence="2 3">
    <name type="scientific">Protopolystoma xenopodis</name>
    <dbReference type="NCBI Taxonomy" id="117903"/>
    <lineage>
        <taxon>Eukaryota</taxon>
        <taxon>Metazoa</taxon>
        <taxon>Spiralia</taxon>
        <taxon>Lophotrochozoa</taxon>
        <taxon>Platyhelminthes</taxon>
        <taxon>Monogenea</taxon>
        <taxon>Polyopisthocotylea</taxon>
        <taxon>Polystomatidea</taxon>
        <taxon>Polystomatidae</taxon>
        <taxon>Protopolystoma</taxon>
    </lineage>
</organism>
<dbReference type="GO" id="GO:0016192">
    <property type="term" value="P:vesicle-mediated transport"/>
    <property type="evidence" value="ECO:0007669"/>
    <property type="project" value="InterPro"/>
</dbReference>
<dbReference type="AlphaFoldDB" id="A0A3S5C871"/>
<dbReference type="GO" id="GO:0006886">
    <property type="term" value="P:intracellular protein transport"/>
    <property type="evidence" value="ECO:0007669"/>
    <property type="project" value="InterPro"/>
</dbReference>
<dbReference type="GO" id="GO:0005198">
    <property type="term" value="F:structural molecule activity"/>
    <property type="evidence" value="ECO:0007669"/>
    <property type="project" value="InterPro"/>
</dbReference>
<evidence type="ECO:0000313" key="3">
    <source>
        <dbReference type="Proteomes" id="UP000784294"/>
    </source>
</evidence>
<dbReference type="Pfam" id="PF04053">
    <property type="entry name" value="B-prop_COPA_B_2nd"/>
    <property type="match status" value="1"/>
</dbReference>
<name>A0A3S5C871_9PLAT</name>